<dbReference type="AlphaFoldDB" id="A0A812Z2E6"/>
<evidence type="ECO:0000259" key="5">
    <source>
        <dbReference type="Pfam" id="PF09103"/>
    </source>
</evidence>
<dbReference type="PROSITE" id="PS50138">
    <property type="entry name" value="BRCA2_REPEAT"/>
    <property type="match status" value="1"/>
</dbReference>
<feature type="compositionally biased region" description="Basic and acidic residues" evidence="4">
    <location>
        <begin position="308"/>
        <end position="320"/>
    </location>
</feature>
<feature type="compositionally biased region" description="Basic and acidic residues" evidence="4">
    <location>
        <begin position="459"/>
        <end position="469"/>
    </location>
</feature>
<evidence type="ECO:0000256" key="1">
    <source>
        <dbReference type="ARBA" id="ARBA00022737"/>
    </source>
</evidence>
<dbReference type="InterPro" id="IPR012340">
    <property type="entry name" value="NA-bd_OB-fold"/>
</dbReference>
<feature type="region of interest" description="Disordered" evidence="4">
    <location>
        <begin position="436"/>
        <end position="470"/>
    </location>
</feature>
<feature type="compositionally biased region" description="Polar residues" evidence="4">
    <location>
        <begin position="239"/>
        <end position="249"/>
    </location>
</feature>
<dbReference type="EMBL" id="CAJNJA010045341">
    <property type="protein sequence ID" value="CAE7808856.1"/>
    <property type="molecule type" value="Genomic_DNA"/>
</dbReference>
<comment type="caution">
    <text evidence="6">The sequence shown here is derived from an EMBL/GenBank/DDBJ whole genome shotgun (WGS) entry which is preliminary data.</text>
</comment>
<keyword evidence="1" id="KW-0677">Repeat</keyword>
<organism evidence="6 7">
    <name type="scientific">Symbiodinium necroappetens</name>
    <dbReference type="NCBI Taxonomy" id="1628268"/>
    <lineage>
        <taxon>Eukaryota</taxon>
        <taxon>Sar</taxon>
        <taxon>Alveolata</taxon>
        <taxon>Dinophyceae</taxon>
        <taxon>Suessiales</taxon>
        <taxon>Symbiodiniaceae</taxon>
        <taxon>Symbiodinium</taxon>
    </lineage>
</organism>
<gene>
    <name evidence="6" type="ORF">SNEC2469_LOCUS23939</name>
</gene>
<feature type="compositionally biased region" description="Polar residues" evidence="4">
    <location>
        <begin position="256"/>
        <end position="266"/>
    </location>
</feature>
<feature type="domain" description="BRCA2 OB1" evidence="5">
    <location>
        <begin position="625"/>
        <end position="722"/>
    </location>
</feature>
<keyword evidence="7" id="KW-1185">Reference proteome</keyword>
<dbReference type="PANTHER" id="PTHR11289:SF0">
    <property type="entry name" value="BREAST CANCER TYPE 2 SUSCEPTIBILITY PROTEIN"/>
    <property type="match status" value="1"/>
</dbReference>
<dbReference type="OrthoDB" id="437625at2759"/>
<feature type="region of interest" description="Disordered" evidence="4">
    <location>
        <begin position="308"/>
        <end position="351"/>
    </location>
</feature>
<evidence type="ECO:0000256" key="4">
    <source>
        <dbReference type="SAM" id="MobiDB-lite"/>
    </source>
</evidence>
<accession>A0A812Z2E6</accession>
<dbReference type="InterPro" id="IPR002093">
    <property type="entry name" value="BRCA2_repeat"/>
</dbReference>
<dbReference type="GO" id="GO:0006355">
    <property type="term" value="P:regulation of DNA-templated transcription"/>
    <property type="evidence" value="ECO:0007669"/>
    <property type="project" value="TreeGrafter"/>
</dbReference>
<dbReference type="SUPFAM" id="SSF50249">
    <property type="entry name" value="Nucleic acid-binding proteins"/>
    <property type="match status" value="1"/>
</dbReference>
<proteinExistence type="predicted"/>
<dbReference type="Gene3D" id="2.40.50.140">
    <property type="entry name" value="Nucleic acid-binding proteins"/>
    <property type="match status" value="1"/>
</dbReference>
<dbReference type="GO" id="GO:0000724">
    <property type="term" value="P:double-strand break repair via homologous recombination"/>
    <property type="evidence" value="ECO:0007669"/>
    <property type="project" value="InterPro"/>
</dbReference>
<dbReference type="PANTHER" id="PTHR11289">
    <property type="entry name" value="BREAST CANCER TYPE 2 SUSCEPTIBILITY PROTEIN BRCA2"/>
    <property type="match status" value="1"/>
</dbReference>
<feature type="compositionally biased region" description="Polar residues" evidence="4">
    <location>
        <begin position="447"/>
        <end position="458"/>
    </location>
</feature>
<dbReference type="Pfam" id="PF09103">
    <property type="entry name" value="BRCA-2_OB1"/>
    <property type="match status" value="1"/>
</dbReference>
<name>A0A812Z2E6_9DINO</name>
<evidence type="ECO:0000256" key="2">
    <source>
        <dbReference type="ARBA" id="ARBA00022763"/>
    </source>
</evidence>
<dbReference type="Proteomes" id="UP000601435">
    <property type="component" value="Unassembled WGS sequence"/>
</dbReference>
<evidence type="ECO:0000256" key="3">
    <source>
        <dbReference type="ARBA" id="ARBA00023204"/>
    </source>
</evidence>
<sequence>MESQEEASKEPGKSKFVTAGGRAVAVDWRRLKDAQAFFESCETQAHSLPPLCRDSAVGADALQLPGEPPGSSIDDQCMSSGAPVLGKFMTAGGRAVSVDTAYLRKIQALFDLCETESSKVSCGRDDSVGTAPPTSFVDNDVSDADDPNAQHDTSAVLCPAGGEPVGKFMTAGGRAVSVDAGRVSKVQHLFQSSETEAINLLSNIQDDQVAVQQPVLQLPRAEDQGCQTPHCNDLLQILNPPSLTHSESSLHIGPASNDSTTHGQHNQNDVFASREAVDKFMTSEGRADSATGQLHESLALFELREPRASRLRSRSRDHSASRAPWQRHQPSPDTRDHPGHTGDVFAADDPNAQHDTSAMLCRARGEEPVGKFMTAGGRAVSVDAGRISKVQHLFQSSEAEAINLLSNVQDDQVAVLQPVLQLPLVGMIRPLPQAASEGSEQAVGGKTTASQALCSQNPRVDRENAHSGKLEPASTASILGEAEAEAQEPALSPICPRVRPQDAVHFSEDGFDGLSGMGSGKRLLANDLLASHGEDLEEHVPVTDISLIDWVAGPAPPSIVQGFAEECCAESIKISSRYEDRWLRNHLAQLALLSLRSMDAVSRDLKSICKRLGKRARAEIAGRRSAIFQICTGLAPADQHMVLMCTATMPEWTNAGSGKHQRLAYAYEDAWIELSDGWYFIKASLDAELHDRVRRHQLRSGRLLHICMASAVDFPIDGSDPLQLPVPEMDPGKLQLQALTAWTFVALLAIPGTHFIEQDRQESLARAQSADKLPLAEVPYRNARLQHQHGAERATIGPLLQSPFGRGPPLFASPQAAPAGHFRGFLCDLIGVAVQASKLRRTTSGRQTCVLYLLTPSLNICQIFVQQPSSKLDVKHTPRLMDVQRSWNELAEAAFAAAHQARLPTPLAVQNVAFEQSPSSDVAYFNGRALQIIVSSSPRDAQLRHILDLSFVSPADFLSARSRCQANLA</sequence>
<evidence type="ECO:0000313" key="7">
    <source>
        <dbReference type="Proteomes" id="UP000601435"/>
    </source>
</evidence>
<protein>
    <recommendedName>
        <fullName evidence="5">BRCA2 OB1 domain-containing protein</fullName>
    </recommendedName>
</protein>
<dbReference type="InterPro" id="IPR015525">
    <property type="entry name" value="BRCA2"/>
</dbReference>
<keyword evidence="3" id="KW-0234">DNA repair</keyword>
<dbReference type="InterPro" id="IPR015187">
    <property type="entry name" value="BRCA2_OB_1"/>
</dbReference>
<reference evidence="6" key="1">
    <citation type="submission" date="2021-02" db="EMBL/GenBank/DDBJ databases">
        <authorList>
            <person name="Dougan E. K."/>
            <person name="Rhodes N."/>
            <person name="Thang M."/>
            <person name="Chan C."/>
        </authorList>
    </citation>
    <scope>NUCLEOTIDE SEQUENCE</scope>
</reference>
<feature type="region of interest" description="Disordered" evidence="4">
    <location>
        <begin position="238"/>
        <end position="266"/>
    </location>
</feature>
<evidence type="ECO:0000313" key="6">
    <source>
        <dbReference type="EMBL" id="CAE7808856.1"/>
    </source>
</evidence>
<keyword evidence="2" id="KW-0227">DNA damage</keyword>